<feature type="region of interest" description="Disordered" evidence="1">
    <location>
        <begin position="1"/>
        <end position="65"/>
    </location>
</feature>
<dbReference type="EMBL" id="PQIB02000003">
    <property type="protein sequence ID" value="RLN30685.1"/>
    <property type="molecule type" value="Genomic_DNA"/>
</dbReference>
<keyword evidence="3" id="KW-1185">Reference proteome</keyword>
<feature type="compositionally biased region" description="Polar residues" evidence="1">
    <location>
        <begin position="95"/>
        <end position="108"/>
    </location>
</feature>
<gene>
    <name evidence="2" type="ORF">C2845_PM05G03370</name>
</gene>
<sequence length="292" mass="32142">MERGGGSSSVAAATAPSSIDGSSGGGFPSSSSSMDGFPFPPSPSPAWFDAAGTDPSSPGSWDKDPLPSGGFTGYFRHQPHNFHLVGAPICNSHLNRPMSTNDDASSPSEVEISPGRPYNDNDNDNGGTQYWGEIVESYNKTTPPLRKRNLKQCKDRWHKVNRWTDLFECAYVKAHRVFTSGYSDQMWIDAAHKFYVEDIKEAKLGPFVGIEVWKTCREVSKWKTYNEELRNVRKRKLFHLEGGSQENDETSDDMPKRPMGQKAAKKASLAAQGKSKGSSSEDDGNSKNLLLI</sequence>
<reference evidence="3" key="1">
    <citation type="journal article" date="2019" name="Nat. Commun.">
        <title>The genome of broomcorn millet.</title>
        <authorList>
            <person name="Zou C."/>
            <person name="Miki D."/>
            <person name="Li D."/>
            <person name="Tang Q."/>
            <person name="Xiao L."/>
            <person name="Rajput S."/>
            <person name="Deng P."/>
            <person name="Jia W."/>
            <person name="Huang R."/>
            <person name="Zhang M."/>
            <person name="Sun Y."/>
            <person name="Hu J."/>
            <person name="Fu X."/>
            <person name="Schnable P.S."/>
            <person name="Li F."/>
            <person name="Zhang H."/>
            <person name="Feng B."/>
            <person name="Zhu X."/>
            <person name="Liu R."/>
            <person name="Schnable J.C."/>
            <person name="Zhu J.-K."/>
            <person name="Zhang H."/>
        </authorList>
    </citation>
    <scope>NUCLEOTIDE SEQUENCE [LARGE SCALE GENOMIC DNA]</scope>
</reference>
<proteinExistence type="predicted"/>
<evidence type="ECO:0000256" key="1">
    <source>
        <dbReference type="SAM" id="MobiDB-lite"/>
    </source>
</evidence>
<protein>
    <recommendedName>
        <fullName evidence="4">No apical meristem-associated C-terminal domain-containing protein</fullName>
    </recommendedName>
</protein>
<feature type="compositionally biased region" description="Low complexity" evidence="1">
    <location>
        <begin position="28"/>
        <end position="37"/>
    </location>
</feature>
<feature type="region of interest" description="Disordered" evidence="1">
    <location>
        <begin position="240"/>
        <end position="292"/>
    </location>
</feature>
<evidence type="ECO:0000313" key="2">
    <source>
        <dbReference type="EMBL" id="RLN30685.1"/>
    </source>
</evidence>
<accession>A0A3L6T410</accession>
<dbReference type="PANTHER" id="PTHR45224">
    <property type="entry name" value="OS01G0527900 PROTEIN-RELATED"/>
    <property type="match status" value="1"/>
</dbReference>
<evidence type="ECO:0008006" key="4">
    <source>
        <dbReference type="Google" id="ProtNLM"/>
    </source>
</evidence>
<name>A0A3L6T410_PANMI</name>
<organism evidence="2 3">
    <name type="scientific">Panicum miliaceum</name>
    <name type="common">Proso millet</name>
    <name type="synonym">Broomcorn millet</name>
    <dbReference type="NCBI Taxonomy" id="4540"/>
    <lineage>
        <taxon>Eukaryota</taxon>
        <taxon>Viridiplantae</taxon>
        <taxon>Streptophyta</taxon>
        <taxon>Embryophyta</taxon>
        <taxon>Tracheophyta</taxon>
        <taxon>Spermatophyta</taxon>
        <taxon>Magnoliopsida</taxon>
        <taxon>Liliopsida</taxon>
        <taxon>Poales</taxon>
        <taxon>Poaceae</taxon>
        <taxon>PACMAD clade</taxon>
        <taxon>Panicoideae</taxon>
        <taxon>Panicodae</taxon>
        <taxon>Paniceae</taxon>
        <taxon>Panicinae</taxon>
        <taxon>Panicum</taxon>
        <taxon>Panicum sect. Panicum</taxon>
    </lineage>
</organism>
<dbReference type="PANTHER" id="PTHR45224:SF3">
    <property type="entry name" value="OS11G0506300 PROTEIN"/>
    <property type="match status" value="1"/>
</dbReference>
<feature type="compositionally biased region" description="Low complexity" evidence="1">
    <location>
        <begin position="260"/>
        <end position="278"/>
    </location>
</feature>
<feature type="region of interest" description="Disordered" evidence="1">
    <location>
        <begin position="95"/>
        <end position="126"/>
    </location>
</feature>
<dbReference type="OrthoDB" id="676833at2759"/>
<comment type="caution">
    <text evidence="2">The sequence shown here is derived from an EMBL/GenBank/DDBJ whole genome shotgun (WGS) entry which is preliminary data.</text>
</comment>
<dbReference type="AlphaFoldDB" id="A0A3L6T410"/>
<evidence type="ECO:0000313" key="3">
    <source>
        <dbReference type="Proteomes" id="UP000275267"/>
    </source>
</evidence>
<dbReference type="Proteomes" id="UP000275267">
    <property type="component" value="Unassembled WGS sequence"/>
</dbReference>
<feature type="compositionally biased region" description="Low complexity" evidence="1">
    <location>
        <begin position="8"/>
        <end position="21"/>
    </location>
</feature>